<evidence type="ECO:0000256" key="1">
    <source>
        <dbReference type="SAM" id="MobiDB-lite"/>
    </source>
</evidence>
<dbReference type="STRING" id="1283841.A0A084QFN3"/>
<reference evidence="2 3" key="1">
    <citation type="journal article" date="2014" name="BMC Genomics">
        <title>Comparative genome sequencing reveals chemotype-specific gene clusters in the toxigenic black mold Stachybotrys.</title>
        <authorList>
            <person name="Semeiks J."/>
            <person name="Borek D."/>
            <person name="Otwinowski Z."/>
            <person name="Grishin N.V."/>
        </authorList>
    </citation>
    <scope>NUCLEOTIDE SEQUENCE [LARGE SCALE GENOMIC DNA]</scope>
    <source>
        <strain evidence="2 3">IBT 40285</strain>
    </source>
</reference>
<organism evidence="2 3">
    <name type="scientific">Stachybotrys chlorohalonatus (strain IBT 40285)</name>
    <dbReference type="NCBI Taxonomy" id="1283841"/>
    <lineage>
        <taxon>Eukaryota</taxon>
        <taxon>Fungi</taxon>
        <taxon>Dikarya</taxon>
        <taxon>Ascomycota</taxon>
        <taxon>Pezizomycotina</taxon>
        <taxon>Sordariomycetes</taxon>
        <taxon>Hypocreomycetidae</taxon>
        <taxon>Hypocreales</taxon>
        <taxon>Stachybotryaceae</taxon>
        <taxon>Stachybotrys</taxon>
    </lineage>
</organism>
<feature type="region of interest" description="Disordered" evidence="1">
    <location>
        <begin position="224"/>
        <end position="251"/>
    </location>
</feature>
<dbReference type="InParanoid" id="A0A084QFN3"/>
<feature type="compositionally biased region" description="Basic residues" evidence="1">
    <location>
        <begin position="152"/>
        <end position="163"/>
    </location>
</feature>
<dbReference type="HOGENOM" id="CLU_053552_0_0_1"/>
<keyword evidence="3" id="KW-1185">Reference proteome</keyword>
<protein>
    <submittedName>
        <fullName evidence="2">Uncharacterized protein</fullName>
    </submittedName>
</protein>
<dbReference type="AlphaFoldDB" id="A0A084QFN3"/>
<sequence length="266" mass="29740">MGSFGETVGALLNTYTECLRLLKKLGPGTGASAAQSKLDGSIRSNRAEVRRVYSSGLTSRGSYFEDGDAAARSSMRRVIRKLRASLASLKRTFTRHPVDYDSVEFLFSTSRLEAISTMGDLSSRVASQTSLQSVSNRSSRSSRSSRQNGKDRKPRPKRHRHASLSRPSDRTGRSPSKIVIDARTRVRPLSMATTSSESTKLGEIRRRHGSDLVPHLVAYPLYVDSRGSTRDGNNEKNKNKKNKNKNKRKEWFGFLKSSNLLMKEQR</sequence>
<feature type="compositionally biased region" description="Basic and acidic residues" evidence="1">
    <location>
        <begin position="227"/>
        <end position="237"/>
    </location>
</feature>
<evidence type="ECO:0000313" key="3">
    <source>
        <dbReference type="Proteomes" id="UP000028524"/>
    </source>
</evidence>
<accession>A0A084QFN3</accession>
<evidence type="ECO:0000313" key="2">
    <source>
        <dbReference type="EMBL" id="KFA62768.1"/>
    </source>
</evidence>
<proteinExistence type="predicted"/>
<feature type="region of interest" description="Disordered" evidence="1">
    <location>
        <begin position="124"/>
        <end position="207"/>
    </location>
</feature>
<dbReference type="OrthoDB" id="5226911at2759"/>
<gene>
    <name evidence="2" type="ORF">S40285_07545</name>
</gene>
<dbReference type="Proteomes" id="UP000028524">
    <property type="component" value="Unassembled WGS sequence"/>
</dbReference>
<feature type="compositionally biased region" description="Low complexity" evidence="1">
    <location>
        <begin position="127"/>
        <end position="147"/>
    </location>
</feature>
<name>A0A084QFN3_STAC4</name>
<feature type="compositionally biased region" description="Basic residues" evidence="1">
    <location>
        <begin position="238"/>
        <end position="248"/>
    </location>
</feature>
<dbReference type="EMBL" id="KL660778">
    <property type="protein sequence ID" value="KFA62768.1"/>
    <property type="molecule type" value="Genomic_DNA"/>
</dbReference>